<dbReference type="Pfam" id="PF12937">
    <property type="entry name" value="F-box-like"/>
    <property type="match status" value="1"/>
</dbReference>
<dbReference type="Proteomes" id="UP000703269">
    <property type="component" value="Unassembled WGS sequence"/>
</dbReference>
<dbReference type="AlphaFoldDB" id="A0A9P3LJT0"/>
<dbReference type="EMBL" id="BPQB01000077">
    <property type="protein sequence ID" value="GJE97841.1"/>
    <property type="molecule type" value="Genomic_DNA"/>
</dbReference>
<dbReference type="PROSITE" id="PS50181">
    <property type="entry name" value="FBOX"/>
    <property type="match status" value="1"/>
</dbReference>
<evidence type="ECO:0000256" key="1">
    <source>
        <dbReference type="SAM" id="MobiDB-lite"/>
    </source>
</evidence>
<comment type="caution">
    <text evidence="3">The sequence shown here is derived from an EMBL/GenBank/DDBJ whole genome shotgun (WGS) entry which is preliminary data.</text>
</comment>
<protein>
    <submittedName>
        <fullName evidence="3">F-box protein</fullName>
    </submittedName>
</protein>
<dbReference type="OrthoDB" id="3193353at2759"/>
<organism evidence="3 4">
    <name type="scientific">Phanerochaete sordida</name>
    <dbReference type="NCBI Taxonomy" id="48140"/>
    <lineage>
        <taxon>Eukaryota</taxon>
        <taxon>Fungi</taxon>
        <taxon>Dikarya</taxon>
        <taxon>Basidiomycota</taxon>
        <taxon>Agaricomycotina</taxon>
        <taxon>Agaricomycetes</taxon>
        <taxon>Polyporales</taxon>
        <taxon>Phanerochaetaceae</taxon>
        <taxon>Phanerochaete</taxon>
    </lineage>
</organism>
<dbReference type="SUPFAM" id="SSF81383">
    <property type="entry name" value="F-box domain"/>
    <property type="match status" value="1"/>
</dbReference>
<reference evidence="3 4" key="1">
    <citation type="submission" date="2021-08" db="EMBL/GenBank/DDBJ databases">
        <title>Draft Genome Sequence of Phanerochaete sordida strain YK-624.</title>
        <authorList>
            <person name="Mori T."/>
            <person name="Dohra H."/>
            <person name="Suzuki T."/>
            <person name="Kawagishi H."/>
            <person name="Hirai H."/>
        </authorList>
    </citation>
    <scope>NUCLEOTIDE SEQUENCE [LARGE SCALE GENOMIC DNA]</scope>
    <source>
        <strain evidence="3 4">YK-624</strain>
    </source>
</reference>
<gene>
    <name evidence="3" type="ORF">PsYK624_140630</name>
</gene>
<dbReference type="InterPro" id="IPR036047">
    <property type="entry name" value="F-box-like_dom_sf"/>
</dbReference>
<keyword evidence="4" id="KW-1185">Reference proteome</keyword>
<sequence>MAGPILTDVDEDVLVDIFHELSVRDVLKTRQTCKRLCEVTIRKTVWVNILRRDVLSAHLPFPEYCRPVQDLTAAHIEALVKHALCTDTTIRKSYEMHPFDIAPLHQKRSVTWVKLVHARWLIVASSDASSSVLSVWPIPPLALNDGDRKPLSEMFLSGPVQEGALDIRSDGDERAKEIIVALDVCSPVPSIQVFQLCQDQADIPRFSHLATLSDAGHLRALRGATLCFALHRELSVPCIWDWKSDTVTRLAERPDHSGGCIAMDIHANLVAAATPEHLTLYTLHSARPPSARTLMHFRAELGAADVLFTPPPSPVHSPAARPGAQLHIALSDALGLAVLRVTDLATPHQPWPLRVWAPPPAPAARPEHVPCELAPRFGPQALSVGWVDAFEVGEGAWRAAGASVPEEGQGGRCWRVGGEGVAWYASAVRDVDEGLGMYVVGNMFGELVVARYGGLPLEELEGCFEEIQLPVRADDAFSQATVQYTPAPPFPYTKSPSLHPTSTTPLLALWSAHHPHLDAATLPAGWHVPAATEPLAPLWRTLLTTVAARLRAKHFHGTPVPLLHDEAYTRVVFSVGGVTFVWFPRQADSPPATPPRSPASEPVRSPCSPPISPTSSTSSSGGDDAPDVLVRVPPGVALRDVVARLDAGGALWEEGALGPPVFEVPLRALWREEVRRGRDRWREMRERAS</sequence>
<evidence type="ECO:0000259" key="2">
    <source>
        <dbReference type="PROSITE" id="PS50181"/>
    </source>
</evidence>
<dbReference type="InterPro" id="IPR001810">
    <property type="entry name" value="F-box_dom"/>
</dbReference>
<evidence type="ECO:0000313" key="3">
    <source>
        <dbReference type="EMBL" id="GJE97841.1"/>
    </source>
</evidence>
<feature type="domain" description="F-box" evidence="2">
    <location>
        <begin position="3"/>
        <end position="49"/>
    </location>
</feature>
<feature type="region of interest" description="Disordered" evidence="1">
    <location>
        <begin position="586"/>
        <end position="629"/>
    </location>
</feature>
<proteinExistence type="predicted"/>
<name>A0A9P3LJT0_9APHY</name>
<evidence type="ECO:0000313" key="4">
    <source>
        <dbReference type="Proteomes" id="UP000703269"/>
    </source>
</evidence>
<accession>A0A9P3LJT0</accession>